<proteinExistence type="predicted"/>
<dbReference type="EMBL" id="KQ460883">
    <property type="protein sequence ID" value="KPJ11450.1"/>
    <property type="molecule type" value="Genomic_DNA"/>
</dbReference>
<keyword evidence="2" id="KW-1185">Reference proteome</keyword>
<sequence>MSSRIYPKVWTEFERQADDGRILNFSIEDVPEDMWKSAVEFMLGSYIKEDVWWKTAGTAEDPEAIQEYRVLLTSIIEQKMSLACFLTAPEGAGRTLVGVNMCMPQDKDRFVEHVPVRTKELGFKVTGGIFTSDSAQKSAEKADMECLFKISYKQFGEQCDIEFDSETEDLKIFGAKVE</sequence>
<reference evidence="1 2" key="1">
    <citation type="journal article" date="2015" name="Nat. Commun.">
        <title>Outbred genome sequencing and CRISPR/Cas9 gene editing in butterflies.</title>
        <authorList>
            <person name="Li X."/>
            <person name="Fan D."/>
            <person name="Zhang W."/>
            <person name="Liu G."/>
            <person name="Zhang L."/>
            <person name="Zhao L."/>
            <person name="Fang X."/>
            <person name="Chen L."/>
            <person name="Dong Y."/>
            <person name="Chen Y."/>
            <person name="Ding Y."/>
            <person name="Zhao R."/>
            <person name="Feng M."/>
            <person name="Zhu Y."/>
            <person name="Feng Y."/>
            <person name="Jiang X."/>
            <person name="Zhu D."/>
            <person name="Xiang H."/>
            <person name="Feng X."/>
            <person name="Li S."/>
            <person name="Wang J."/>
            <person name="Zhang G."/>
            <person name="Kronforst M.R."/>
            <person name="Wang W."/>
        </authorList>
    </citation>
    <scope>NUCLEOTIDE SEQUENCE [LARGE SCALE GENOMIC DNA]</scope>
    <source>
        <strain evidence="1">Ya'a_city_454_Pm</strain>
        <tissue evidence="1">Whole body</tissue>
    </source>
</reference>
<accession>A0A194R2H5</accession>
<name>A0A194R2H5_PAPMA</name>
<protein>
    <submittedName>
        <fullName evidence="1">Uncharacterized protein</fullName>
    </submittedName>
</protein>
<dbReference type="InParanoid" id="A0A194R2H5"/>
<dbReference type="Gene3D" id="3.40.630.30">
    <property type="match status" value="2"/>
</dbReference>
<gene>
    <name evidence="1" type="ORF">RR48_15089</name>
</gene>
<organism evidence="1 2">
    <name type="scientific">Papilio machaon</name>
    <name type="common">Old World swallowtail butterfly</name>
    <dbReference type="NCBI Taxonomy" id="76193"/>
    <lineage>
        <taxon>Eukaryota</taxon>
        <taxon>Metazoa</taxon>
        <taxon>Ecdysozoa</taxon>
        <taxon>Arthropoda</taxon>
        <taxon>Hexapoda</taxon>
        <taxon>Insecta</taxon>
        <taxon>Pterygota</taxon>
        <taxon>Neoptera</taxon>
        <taxon>Endopterygota</taxon>
        <taxon>Lepidoptera</taxon>
        <taxon>Glossata</taxon>
        <taxon>Ditrysia</taxon>
        <taxon>Papilionoidea</taxon>
        <taxon>Papilionidae</taxon>
        <taxon>Papilioninae</taxon>
        <taxon>Papilio</taxon>
    </lineage>
</organism>
<dbReference type="AlphaFoldDB" id="A0A194R2H5"/>
<evidence type="ECO:0000313" key="2">
    <source>
        <dbReference type="Proteomes" id="UP000053240"/>
    </source>
</evidence>
<evidence type="ECO:0000313" key="1">
    <source>
        <dbReference type="EMBL" id="KPJ11450.1"/>
    </source>
</evidence>
<dbReference type="Proteomes" id="UP000053240">
    <property type="component" value="Unassembled WGS sequence"/>
</dbReference>